<sequence length="167" mass="18518">MEGRVSEEIEVKVPASEAWKLYGTLQLANIVREALPNLISKIDVVQGDGSVGTILHLFFAPGENREGGPSSYKEKFTVVDDERRVKETEVVEGGFLDLGFTLYRVRFEVVEKEGNKEECVTRSTVEYELKEEAAANAALVSIQPLVAVMQVAADYLTKNYNTTTNNV</sequence>
<dbReference type="AlphaFoldDB" id="A0AAW2ND48"/>
<dbReference type="SUPFAM" id="SSF55961">
    <property type="entry name" value="Bet v1-like"/>
    <property type="match status" value="1"/>
</dbReference>
<dbReference type="GO" id="GO:0005737">
    <property type="term" value="C:cytoplasm"/>
    <property type="evidence" value="ECO:0007669"/>
    <property type="project" value="TreeGrafter"/>
</dbReference>
<dbReference type="GO" id="GO:0010427">
    <property type="term" value="F:abscisic acid binding"/>
    <property type="evidence" value="ECO:0007669"/>
    <property type="project" value="TreeGrafter"/>
</dbReference>
<comment type="similarity">
    <text evidence="1">Belongs to the BetVI family.</text>
</comment>
<reference evidence="4" key="1">
    <citation type="submission" date="2020-06" db="EMBL/GenBank/DDBJ databases">
        <authorList>
            <person name="Li T."/>
            <person name="Hu X."/>
            <person name="Zhang T."/>
            <person name="Song X."/>
            <person name="Zhang H."/>
            <person name="Dai N."/>
            <person name="Sheng W."/>
            <person name="Hou X."/>
            <person name="Wei L."/>
        </authorList>
    </citation>
    <scope>NUCLEOTIDE SEQUENCE</scope>
    <source>
        <strain evidence="4">G02</strain>
        <tissue evidence="4">Leaf</tissue>
    </source>
</reference>
<dbReference type="InterPro" id="IPR023393">
    <property type="entry name" value="START-like_dom_sf"/>
</dbReference>
<dbReference type="GO" id="GO:0009820">
    <property type="term" value="P:alkaloid metabolic process"/>
    <property type="evidence" value="ECO:0007669"/>
    <property type="project" value="UniProtKB-KW"/>
</dbReference>
<evidence type="ECO:0000256" key="1">
    <source>
        <dbReference type="ARBA" id="ARBA00009744"/>
    </source>
</evidence>
<name>A0AAW2ND48_SESRA</name>
<keyword evidence="2" id="KW-0017">Alkaloid metabolism</keyword>
<accession>A0AAW2ND48</accession>
<evidence type="ECO:0000313" key="4">
    <source>
        <dbReference type="EMBL" id="KAL0340870.1"/>
    </source>
</evidence>
<dbReference type="PANTHER" id="PTHR31213">
    <property type="entry name" value="OS08G0374000 PROTEIN-RELATED"/>
    <property type="match status" value="1"/>
</dbReference>
<dbReference type="EMBL" id="JACGWJ010000020">
    <property type="protein sequence ID" value="KAL0340870.1"/>
    <property type="molecule type" value="Genomic_DNA"/>
</dbReference>
<reference evidence="4" key="2">
    <citation type="journal article" date="2024" name="Plant">
        <title>Genomic evolution and insights into agronomic trait innovations of Sesamum species.</title>
        <authorList>
            <person name="Miao H."/>
            <person name="Wang L."/>
            <person name="Qu L."/>
            <person name="Liu H."/>
            <person name="Sun Y."/>
            <person name="Le M."/>
            <person name="Wang Q."/>
            <person name="Wei S."/>
            <person name="Zheng Y."/>
            <person name="Lin W."/>
            <person name="Duan Y."/>
            <person name="Cao H."/>
            <person name="Xiong S."/>
            <person name="Wang X."/>
            <person name="Wei L."/>
            <person name="Li C."/>
            <person name="Ma Q."/>
            <person name="Ju M."/>
            <person name="Zhao R."/>
            <person name="Li G."/>
            <person name="Mu C."/>
            <person name="Tian Q."/>
            <person name="Mei H."/>
            <person name="Zhang T."/>
            <person name="Gao T."/>
            <person name="Zhang H."/>
        </authorList>
    </citation>
    <scope>NUCLEOTIDE SEQUENCE</scope>
    <source>
        <strain evidence="4">G02</strain>
    </source>
</reference>
<evidence type="ECO:0000256" key="2">
    <source>
        <dbReference type="ARBA" id="ARBA00022589"/>
    </source>
</evidence>
<evidence type="ECO:0000259" key="3">
    <source>
        <dbReference type="SMART" id="SM01037"/>
    </source>
</evidence>
<dbReference type="Pfam" id="PF00407">
    <property type="entry name" value="Bet_v_1"/>
    <property type="match status" value="1"/>
</dbReference>
<proteinExistence type="inferred from homology"/>
<dbReference type="GO" id="GO:0004864">
    <property type="term" value="F:protein phosphatase inhibitor activity"/>
    <property type="evidence" value="ECO:0007669"/>
    <property type="project" value="TreeGrafter"/>
</dbReference>
<gene>
    <name evidence="4" type="ORF">Sradi_4603800</name>
</gene>
<dbReference type="SMART" id="SM01037">
    <property type="entry name" value="Bet_v_1"/>
    <property type="match status" value="1"/>
</dbReference>
<feature type="domain" description="Bet v I/Major latex protein" evidence="3">
    <location>
        <begin position="1"/>
        <end position="159"/>
    </location>
</feature>
<dbReference type="CDD" id="cd07816">
    <property type="entry name" value="Bet_v1-like"/>
    <property type="match status" value="1"/>
</dbReference>
<dbReference type="InterPro" id="IPR050279">
    <property type="entry name" value="Plant_def-hormone_signal"/>
</dbReference>
<organism evidence="4">
    <name type="scientific">Sesamum radiatum</name>
    <name type="common">Black benniseed</name>
    <dbReference type="NCBI Taxonomy" id="300843"/>
    <lineage>
        <taxon>Eukaryota</taxon>
        <taxon>Viridiplantae</taxon>
        <taxon>Streptophyta</taxon>
        <taxon>Embryophyta</taxon>
        <taxon>Tracheophyta</taxon>
        <taxon>Spermatophyta</taxon>
        <taxon>Magnoliopsida</taxon>
        <taxon>eudicotyledons</taxon>
        <taxon>Gunneridae</taxon>
        <taxon>Pentapetalae</taxon>
        <taxon>asterids</taxon>
        <taxon>lamiids</taxon>
        <taxon>Lamiales</taxon>
        <taxon>Pedaliaceae</taxon>
        <taxon>Sesamum</taxon>
    </lineage>
</organism>
<dbReference type="GO" id="GO:0009738">
    <property type="term" value="P:abscisic acid-activated signaling pathway"/>
    <property type="evidence" value="ECO:0007669"/>
    <property type="project" value="TreeGrafter"/>
</dbReference>
<comment type="caution">
    <text evidence="4">The sequence shown here is derived from an EMBL/GenBank/DDBJ whole genome shotgun (WGS) entry which is preliminary data.</text>
</comment>
<protein>
    <submittedName>
        <fullName evidence="4">S-norcoclaurine synthase 2</fullName>
    </submittedName>
</protein>
<dbReference type="GO" id="GO:0005634">
    <property type="term" value="C:nucleus"/>
    <property type="evidence" value="ECO:0007669"/>
    <property type="project" value="TreeGrafter"/>
</dbReference>
<dbReference type="PANTHER" id="PTHR31213:SF19">
    <property type="entry name" value="BET V I_MAJOR LATEX PROTEIN DOMAIN-CONTAINING PROTEIN"/>
    <property type="match status" value="1"/>
</dbReference>
<dbReference type="GO" id="GO:0006952">
    <property type="term" value="P:defense response"/>
    <property type="evidence" value="ECO:0007669"/>
    <property type="project" value="InterPro"/>
</dbReference>
<dbReference type="Gene3D" id="3.30.530.20">
    <property type="match status" value="1"/>
</dbReference>
<dbReference type="InterPro" id="IPR000916">
    <property type="entry name" value="Bet_v_I/MLP"/>
</dbReference>
<dbReference type="GO" id="GO:0038023">
    <property type="term" value="F:signaling receptor activity"/>
    <property type="evidence" value="ECO:0007669"/>
    <property type="project" value="TreeGrafter"/>
</dbReference>